<dbReference type="CDD" id="cd16917">
    <property type="entry name" value="HATPase_UhpB-NarQ-NarX-like"/>
    <property type="match status" value="1"/>
</dbReference>
<keyword evidence="4" id="KW-0472">Membrane</keyword>
<gene>
    <name evidence="7" type="ORF">LE190_16745</name>
</gene>
<dbReference type="RefSeq" id="WP_225239763.1">
    <property type="nucleotide sequence ID" value="NZ_JAHYBX010000007.1"/>
</dbReference>
<keyword evidence="3" id="KW-0902">Two-component regulatory system</keyword>
<keyword evidence="2 7" id="KW-0418">Kinase</keyword>
<dbReference type="Pfam" id="PF07730">
    <property type="entry name" value="HisKA_3"/>
    <property type="match status" value="1"/>
</dbReference>
<evidence type="ECO:0000259" key="5">
    <source>
        <dbReference type="Pfam" id="PF02518"/>
    </source>
</evidence>
<feature type="transmembrane region" description="Helical" evidence="4">
    <location>
        <begin position="136"/>
        <end position="158"/>
    </location>
</feature>
<feature type="domain" description="Signal transduction histidine kinase subgroup 3 dimerisation and phosphoacceptor" evidence="6">
    <location>
        <begin position="222"/>
        <end position="284"/>
    </location>
</feature>
<comment type="caution">
    <text evidence="7">The sequence shown here is derived from an EMBL/GenBank/DDBJ whole genome shotgun (WGS) entry which is preliminary data.</text>
</comment>
<organism evidence="7 8">
    <name type="scientific">Massilia hydrophila</name>
    <dbReference type="NCBI Taxonomy" id="3044279"/>
    <lineage>
        <taxon>Bacteria</taxon>
        <taxon>Pseudomonadati</taxon>
        <taxon>Pseudomonadota</taxon>
        <taxon>Betaproteobacteria</taxon>
        <taxon>Burkholderiales</taxon>
        <taxon>Oxalobacteraceae</taxon>
        <taxon>Telluria group</taxon>
        <taxon>Massilia</taxon>
    </lineage>
</organism>
<dbReference type="PANTHER" id="PTHR24421:SF59">
    <property type="entry name" value="OXYGEN SENSOR HISTIDINE KINASE NREB"/>
    <property type="match status" value="1"/>
</dbReference>
<evidence type="ECO:0000256" key="2">
    <source>
        <dbReference type="ARBA" id="ARBA00022777"/>
    </source>
</evidence>
<feature type="domain" description="Histidine kinase/HSP90-like ATPase" evidence="5">
    <location>
        <begin position="322"/>
        <end position="409"/>
    </location>
</feature>
<name>A0ABS7YDV7_9BURK</name>
<dbReference type="InterPro" id="IPR011712">
    <property type="entry name" value="Sig_transdc_His_kin_sub3_dim/P"/>
</dbReference>
<feature type="transmembrane region" description="Helical" evidence="4">
    <location>
        <begin position="71"/>
        <end position="96"/>
    </location>
</feature>
<evidence type="ECO:0000313" key="8">
    <source>
        <dbReference type="Proteomes" id="UP001198602"/>
    </source>
</evidence>
<feature type="transmembrane region" description="Helical" evidence="4">
    <location>
        <begin position="102"/>
        <end position="124"/>
    </location>
</feature>
<dbReference type="Gene3D" id="1.20.5.1930">
    <property type="match status" value="1"/>
</dbReference>
<reference evidence="7 8" key="1">
    <citation type="submission" date="2021-07" db="EMBL/GenBank/DDBJ databases">
        <title>Characterization of Violacein-producing bacteria and related species.</title>
        <authorList>
            <person name="Wilson H.S."/>
            <person name="De Leon M.E."/>
        </authorList>
    </citation>
    <scope>NUCLEOTIDE SEQUENCE [LARGE SCALE GENOMIC DNA]</scope>
    <source>
        <strain evidence="7 8">HSC-2F05</strain>
    </source>
</reference>
<dbReference type="Gene3D" id="3.30.565.10">
    <property type="entry name" value="Histidine kinase-like ATPase, C-terminal domain"/>
    <property type="match status" value="1"/>
</dbReference>
<dbReference type="InterPro" id="IPR003594">
    <property type="entry name" value="HATPase_dom"/>
</dbReference>
<dbReference type="InterPro" id="IPR050482">
    <property type="entry name" value="Sensor_HK_TwoCompSys"/>
</dbReference>
<keyword evidence="8" id="KW-1185">Reference proteome</keyword>
<evidence type="ECO:0000313" key="7">
    <source>
        <dbReference type="EMBL" id="MCA1857563.1"/>
    </source>
</evidence>
<proteinExistence type="predicted"/>
<feature type="transmembrane region" description="Helical" evidence="4">
    <location>
        <begin position="170"/>
        <end position="191"/>
    </location>
</feature>
<keyword evidence="4" id="KW-0812">Transmembrane</keyword>
<protein>
    <submittedName>
        <fullName evidence="7">Histidine kinase</fullName>
    </submittedName>
</protein>
<evidence type="ECO:0000259" key="6">
    <source>
        <dbReference type="Pfam" id="PF07730"/>
    </source>
</evidence>
<dbReference type="SUPFAM" id="SSF55874">
    <property type="entry name" value="ATPase domain of HSP90 chaperone/DNA topoisomerase II/histidine kinase"/>
    <property type="match status" value="1"/>
</dbReference>
<evidence type="ECO:0000256" key="3">
    <source>
        <dbReference type="ARBA" id="ARBA00023012"/>
    </source>
</evidence>
<evidence type="ECO:0000256" key="1">
    <source>
        <dbReference type="ARBA" id="ARBA00022679"/>
    </source>
</evidence>
<accession>A0ABS7YDV7</accession>
<dbReference type="PANTHER" id="PTHR24421">
    <property type="entry name" value="NITRATE/NITRITE SENSOR PROTEIN NARX-RELATED"/>
    <property type="match status" value="1"/>
</dbReference>
<evidence type="ECO:0000256" key="4">
    <source>
        <dbReference type="SAM" id="Phobius"/>
    </source>
</evidence>
<dbReference type="EMBL" id="JAHYBX010000007">
    <property type="protein sequence ID" value="MCA1857563.1"/>
    <property type="molecule type" value="Genomic_DNA"/>
</dbReference>
<sequence>MTHPPTAGKLSAIPPWTIAVAAALLFGGLDVAAAFNWRISLHNPLGLWSAAMTGDWRGSLDPREVPRAIQLFVACKAVGCGLFALLSGMACVARTLRRRTVLLGLLAACAVLLDSLPLHVLVAAHLGMLLPWRRGAWLLLAQYLAGVGVDTLLVLDLVTRLHEAPRWPLLAYLVAERTVIVAGFVVARLVLREHRMRQSLATAHAQVVATQSLLADTVRGAERLRIARDLHDAVGHHLTALNLHLDLALRQARDTPLPALSIARDASGQLLAQVRNVVSSSRQEQGIDLEQALRLLCDGVPGLDVALHIDPDAARHEAAVAHALFRCIQEAVTNALRHAQARRLEISLLLRDGATQVWVRDDGQAKSGPGLDEGNGLRGMRERLAELGGELRYASPEDGGFLLELRLPQHVPAAELAA</sequence>
<keyword evidence="1" id="KW-0808">Transferase</keyword>
<dbReference type="Pfam" id="PF02518">
    <property type="entry name" value="HATPase_c"/>
    <property type="match status" value="1"/>
</dbReference>
<dbReference type="InterPro" id="IPR036890">
    <property type="entry name" value="HATPase_C_sf"/>
</dbReference>
<dbReference type="Proteomes" id="UP001198602">
    <property type="component" value="Unassembled WGS sequence"/>
</dbReference>
<keyword evidence="4" id="KW-1133">Transmembrane helix</keyword>
<feature type="transmembrane region" description="Helical" evidence="4">
    <location>
        <begin position="12"/>
        <end position="35"/>
    </location>
</feature>
<dbReference type="GO" id="GO:0016301">
    <property type="term" value="F:kinase activity"/>
    <property type="evidence" value="ECO:0007669"/>
    <property type="project" value="UniProtKB-KW"/>
</dbReference>